<comment type="caution">
    <text evidence="2">The sequence shown here is derived from an EMBL/GenBank/DDBJ whole genome shotgun (WGS) entry which is preliminary data.</text>
</comment>
<dbReference type="PANTHER" id="PTHR33169">
    <property type="entry name" value="PADR-FAMILY TRANSCRIPTIONAL REGULATOR"/>
    <property type="match status" value="1"/>
</dbReference>
<feature type="domain" description="Transcription regulator PadR N-terminal" evidence="1">
    <location>
        <begin position="27"/>
        <end position="97"/>
    </location>
</feature>
<dbReference type="InterPro" id="IPR005149">
    <property type="entry name" value="Tscrpt_reg_PadR_N"/>
</dbReference>
<dbReference type="SUPFAM" id="SSF46785">
    <property type="entry name" value="Winged helix' DNA-binding domain"/>
    <property type="match status" value="1"/>
</dbReference>
<dbReference type="OrthoDB" id="122286at2"/>
<accession>A0A7J5UM83</accession>
<dbReference type="Gene3D" id="1.10.10.10">
    <property type="entry name" value="Winged helix-like DNA-binding domain superfamily/Winged helix DNA-binding domain"/>
    <property type="match status" value="1"/>
</dbReference>
<reference evidence="2 3" key="1">
    <citation type="submission" date="2019-10" db="EMBL/GenBank/DDBJ databases">
        <title>Georgenia wutianyii sp. nov. and Georgenia yuyongxinii sp. nov. isolated from plateau pika (Ochotona curzoniae) in the Qinghai-Tibet plateau of China.</title>
        <authorList>
            <person name="Tian Z."/>
        </authorList>
    </citation>
    <scope>NUCLEOTIDE SEQUENCE [LARGE SCALE GENOMIC DNA]</scope>
    <source>
        <strain evidence="2 3">DSM 21501</strain>
    </source>
</reference>
<organism evidence="2 3">
    <name type="scientific">Georgenia thermotolerans</name>
    <dbReference type="NCBI Taxonomy" id="527326"/>
    <lineage>
        <taxon>Bacteria</taxon>
        <taxon>Bacillati</taxon>
        <taxon>Actinomycetota</taxon>
        <taxon>Actinomycetes</taxon>
        <taxon>Micrococcales</taxon>
        <taxon>Bogoriellaceae</taxon>
        <taxon>Georgenia</taxon>
    </lineage>
</organism>
<dbReference type="InterPro" id="IPR036390">
    <property type="entry name" value="WH_DNA-bd_sf"/>
</dbReference>
<dbReference type="Proteomes" id="UP000451860">
    <property type="component" value="Unassembled WGS sequence"/>
</dbReference>
<gene>
    <name evidence="2" type="ORF">GB883_13900</name>
</gene>
<name>A0A7J5UM83_9MICO</name>
<dbReference type="PANTHER" id="PTHR33169:SF14">
    <property type="entry name" value="TRANSCRIPTIONAL REGULATOR RV3488"/>
    <property type="match status" value="1"/>
</dbReference>
<evidence type="ECO:0000259" key="1">
    <source>
        <dbReference type="Pfam" id="PF03551"/>
    </source>
</evidence>
<dbReference type="Pfam" id="PF03551">
    <property type="entry name" value="PadR"/>
    <property type="match status" value="1"/>
</dbReference>
<dbReference type="EMBL" id="WHJE01000070">
    <property type="protein sequence ID" value="KAE8763489.1"/>
    <property type="molecule type" value="Genomic_DNA"/>
</dbReference>
<evidence type="ECO:0000313" key="2">
    <source>
        <dbReference type="EMBL" id="KAE8763489.1"/>
    </source>
</evidence>
<dbReference type="AlphaFoldDB" id="A0A7J5UM83"/>
<dbReference type="InterPro" id="IPR052509">
    <property type="entry name" value="Metal_resp_DNA-bind_regulator"/>
</dbReference>
<protein>
    <submittedName>
        <fullName evidence="2">PadR family transcriptional regulator</fullName>
    </submittedName>
</protein>
<keyword evidence="3" id="KW-1185">Reference proteome</keyword>
<proteinExistence type="predicted"/>
<sequence length="126" mass="14014">MVLGVPRSRPSPPRDPQLLKGVLPMLVLALLRESDSYGYELVTRLQDLGLEDIAAGSVYPVLTRLERDGDVESYLVQSSAGPARKYYRPTPAGLQHLLTQRRAWQALTHVVTLALTPPPHPKEHRS</sequence>
<evidence type="ECO:0000313" key="3">
    <source>
        <dbReference type="Proteomes" id="UP000451860"/>
    </source>
</evidence>
<dbReference type="InterPro" id="IPR036388">
    <property type="entry name" value="WH-like_DNA-bd_sf"/>
</dbReference>